<dbReference type="InterPro" id="IPR016195">
    <property type="entry name" value="Pol/histidinol_Pase-like"/>
</dbReference>
<dbReference type="SUPFAM" id="SSF89550">
    <property type="entry name" value="PHP domain-like"/>
    <property type="match status" value="1"/>
</dbReference>
<evidence type="ECO:0000256" key="3">
    <source>
        <dbReference type="ARBA" id="ARBA00022695"/>
    </source>
</evidence>
<dbReference type="Pfam" id="PF17657">
    <property type="entry name" value="DNA_pol3_finger"/>
    <property type="match status" value="1"/>
</dbReference>
<dbReference type="Gene3D" id="3.20.20.140">
    <property type="entry name" value="Metal-dependent hydrolases"/>
    <property type="match status" value="1"/>
</dbReference>
<dbReference type="Gene3D" id="1.10.10.1600">
    <property type="entry name" value="Bacterial DNA polymerase III alpha subunit, thumb domain"/>
    <property type="match status" value="1"/>
</dbReference>
<dbReference type="InterPro" id="IPR040982">
    <property type="entry name" value="DNA_pol3_finger"/>
</dbReference>
<dbReference type="Pfam" id="PF02811">
    <property type="entry name" value="PHP"/>
    <property type="match status" value="1"/>
</dbReference>
<dbReference type="Pfam" id="PF07733">
    <property type="entry name" value="DNA_pol3_alpha"/>
    <property type="match status" value="1"/>
</dbReference>
<name>A0A9Q4DUQ9_BACSC</name>
<dbReference type="InterPro" id="IPR011708">
    <property type="entry name" value="DNA_pol3_alpha_NTPase_dom"/>
</dbReference>
<keyword evidence="4" id="KW-0235">DNA replication</keyword>
<dbReference type="GO" id="GO:0006260">
    <property type="term" value="P:DNA replication"/>
    <property type="evidence" value="ECO:0007669"/>
    <property type="project" value="UniProtKB-KW"/>
</dbReference>
<keyword evidence="5" id="KW-0239">DNA-directed DNA polymerase</keyword>
<dbReference type="InterPro" id="IPR004805">
    <property type="entry name" value="DnaE2/DnaE/PolC"/>
</dbReference>
<dbReference type="GO" id="GO:0003887">
    <property type="term" value="F:DNA-directed DNA polymerase activity"/>
    <property type="evidence" value="ECO:0007669"/>
    <property type="project" value="UniProtKB-KW"/>
</dbReference>
<dbReference type="PANTHER" id="PTHR32294:SF0">
    <property type="entry name" value="DNA POLYMERASE III SUBUNIT ALPHA"/>
    <property type="match status" value="1"/>
</dbReference>
<feature type="domain" description="Polymerase/histidinol phosphatase N-terminal" evidence="7">
    <location>
        <begin position="2"/>
        <end position="80"/>
    </location>
</feature>
<organism evidence="8 9">
    <name type="scientific">Bacillus spizizenii</name>
    <name type="common">Bacillus subtilis subsp. spizizenii</name>
    <dbReference type="NCBI Taxonomy" id="96241"/>
    <lineage>
        <taxon>Bacteria</taxon>
        <taxon>Bacillati</taxon>
        <taxon>Bacillota</taxon>
        <taxon>Bacilli</taxon>
        <taxon>Bacillales</taxon>
        <taxon>Bacillaceae</taxon>
        <taxon>Bacillus</taxon>
    </lineage>
</organism>
<dbReference type="Proteomes" id="UP001070352">
    <property type="component" value="Unassembled WGS sequence"/>
</dbReference>
<dbReference type="PANTHER" id="PTHR32294">
    <property type="entry name" value="DNA POLYMERASE III SUBUNIT ALPHA"/>
    <property type="match status" value="1"/>
</dbReference>
<comment type="catalytic activity">
    <reaction evidence="6">
        <text>DNA(n) + a 2'-deoxyribonucleoside 5'-triphosphate = DNA(n+1) + diphosphate</text>
        <dbReference type="Rhea" id="RHEA:22508"/>
        <dbReference type="Rhea" id="RHEA-COMP:17339"/>
        <dbReference type="Rhea" id="RHEA-COMP:17340"/>
        <dbReference type="ChEBI" id="CHEBI:33019"/>
        <dbReference type="ChEBI" id="CHEBI:61560"/>
        <dbReference type="ChEBI" id="CHEBI:173112"/>
        <dbReference type="EC" id="2.7.7.7"/>
    </reaction>
</comment>
<evidence type="ECO:0000259" key="7">
    <source>
        <dbReference type="SMART" id="SM00481"/>
    </source>
</evidence>
<evidence type="ECO:0000313" key="8">
    <source>
        <dbReference type="EMBL" id="MCY8122232.1"/>
    </source>
</evidence>
<dbReference type="InterPro" id="IPR029460">
    <property type="entry name" value="DNAPol_HHH"/>
</dbReference>
<evidence type="ECO:0000256" key="1">
    <source>
        <dbReference type="ARBA" id="ARBA00012417"/>
    </source>
</evidence>
<dbReference type="InterPro" id="IPR004013">
    <property type="entry name" value="PHP_dom"/>
</dbReference>
<evidence type="ECO:0000256" key="5">
    <source>
        <dbReference type="ARBA" id="ARBA00022932"/>
    </source>
</evidence>
<dbReference type="GO" id="GO:0008408">
    <property type="term" value="F:3'-5' exonuclease activity"/>
    <property type="evidence" value="ECO:0007669"/>
    <property type="project" value="InterPro"/>
</dbReference>
<comment type="caution">
    <text evidence="8">The sequence shown here is derived from an EMBL/GenBank/DDBJ whole genome shotgun (WGS) entry which is preliminary data.</text>
</comment>
<evidence type="ECO:0000313" key="9">
    <source>
        <dbReference type="Proteomes" id="UP001070352"/>
    </source>
</evidence>
<reference evidence="8" key="1">
    <citation type="submission" date="2022-02" db="EMBL/GenBank/DDBJ databases">
        <title>Crop Bioprotection Bacillus Genome Sequencing.</title>
        <authorList>
            <person name="Dunlap C."/>
        </authorList>
    </citation>
    <scope>NUCLEOTIDE SEQUENCE</scope>
    <source>
        <strain evidence="8">M18B4</strain>
    </source>
</reference>
<dbReference type="InterPro" id="IPR041931">
    <property type="entry name" value="DNA_pol3_alpha_thumb_dom"/>
</dbReference>
<keyword evidence="2" id="KW-0808">Transferase</keyword>
<dbReference type="EMBL" id="JALANJ010000027">
    <property type="protein sequence ID" value="MCY8122232.1"/>
    <property type="molecule type" value="Genomic_DNA"/>
</dbReference>
<dbReference type="InterPro" id="IPR003141">
    <property type="entry name" value="Pol/His_phosphatase_N"/>
</dbReference>
<keyword evidence="3" id="KW-0548">Nucleotidyltransferase</keyword>
<evidence type="ECO:0000256" key="6">
    <source>
        <dbReference type="ARBA" id="ARBA00049244"/>
    </source>
</evidence>
<evidence type="ECO:0000256" key="2">
    <source>
        <dbReference type="ARBA" id="ARBA00022679"/>
    </source>
</evidence>
<gene>
    <name evidence="8" type="ORF">MOC45_16815</name>
</gene>
<dbReference type="Gene3D" id="1.10.150.870">
    <property type="match status" value="1"/>
</dbReference>
<dbReference type="SMART" id="SM00481">
    <property type="entry name" value="POLIIIAc"/>
    <property type="match status" value="1"/>
</dbReference>
<protein>
    <recommendedName>
        <fullName evidence="1">DNA-directed DNA polymerase</fullName>
        <ecNumber evidence="1">2.7.7.7</ecNumber>
    </recommendedName>
</protein>
<evidence type="ECO:0000256" key="4">
    <source>
        <dbReference type="ARBA" id="ARBA00022705"/>
    </source>
</evidence>
<accession>A0A9Q4DUQ9</accession>
<dbReference type="Pfam" id="PF14579">
    <property type="entry name" value="HHH_6"/>
    <property type="match status" value="1"/>
</dbReference>
<dbReference type="EC" id="2.7.7.7" evidence="1"/>
<sequence>MIGCHCHTDKSNIRLLDSTNSVKELLKTAVKMEYKGLAITDHEVLSAHLDAIRTVREMKKKGDMPEDFKLILGNEAYLVDSLEEVRDNYKSGVTKFPHFLMLAIDPKGHEQLRILSSQAWENSFYTGTMERVPTVKEDVEELLSKDPGHIIATTACLGSEVNIHLLKIKAFEETGDSKSIKQHKLKIHEFITWCIEVFGKDKFFIELQPALSEEQIYCNKKLIDIANGYDLQMIVTTDAHYLRPEDRAIHQAFLNAKDGEREVDSFYEACFVQNVDEIHERMDYIDKEVIDQAIKNTILIGEMIEDYTIEHEPIIPKMELPNFQLRHLFKPAYDQYEYIKKMSESADEQDRYLLKLIEDGFEEKLKTSELTREAFHKILNRINVELGELWEISQKLNQSMPSYYITVREIINIIWDDECGGDSLVGAARGSAAGYLVNYLLDNTQINPMQYDLPHWRHIHKSRPDLPDIDIDTEGSKRQKILKALRERFGDKRVLQIATFGTEGSKSALQTACRGLGIDNDISQYLSGMIPFERGSNWPLTHCFYGDKETDRKPIKEFIREVEQYPNLKETALKIEGLTNKRSSHAAGVIIFNDEYTKSNAMMKTPKGAYITQFNMGDSEAMGSVKFDLLTIEALDKIRVTLDQLIENEEIEWQGSLKETYNKYIHPDVIEYEDDKLWEMAGNGEIMDLFQFSTEVGHQSVVKVKPKNLLEAAVTNSLMRLMSDGEEQPVDTYVKYKYNLNKWYEEMTRYGLSEKEIRVMERHLKDIYGVADTQEVVMQMVMDKDIANFDIKESNYLRKSIAKKKEDVLKEVEELFFKKGKEIGTSDNLLNYVWNVQFKRQFGYSFSLLHTLAYSIIALQELNLNYRYNPLYWNTACLTVNSGGVETEEDLGHEDENKKTQKTDYGKVASAIGSIRHRDIKVDLPDVNKAGFGFKADIQNNSIIFGMKGMNGIGDEIVHRIISNRPYESFEEFLDKLFYTGKIKKGQVIQLIKGGCFDTFDDRKEIMKKYITIITEPKKKLTMANISMMLENDLIPEQFALEIRYFKFKEYISKKVFKTIESPNDKLYLLDDAASEFFNQNFDENCVVDFHNEHLLISENVFKKEYDKKMIALKKWLGTDEALNLLNRRLLNNEWIKYASGTYGKWEMDSLSYYYNDHELSGVNFAKYDIADFYELPEDPVKGKPYQWRGKTLYEYETARIIGTVLDRDKNKHTITLLTPTGVVTVKQWSGSFSHYNKQISRSIGGGKKEVVEKSWYTRGTLLMFTGFRRGNNFIPKVYKDSIYNHTVCRIDFVDNEGNMSLTTKRAEI</sequence>
<proteinExistence type="predicted"/>